<dbReference type="InterPro" id="IPR032508">
    <property type="entry name" value="FecR_C"/>
</dbReference>
<dbReference type="PANTHER" id="PTHR30273:SF2">
    <property type="entry name" value="PROTEIN FECR"/>
    <property type="match status" value="1"/>
</dbReference>
<proteinExistence type="predicted"/>
<protein>
    <submittedName>
        <fullName evidence="4">FecR family protein</fullName>
    </submittedName>
</protein>
<dbReference type="Proteomes" id="UP000294498">
    <property type="component" value="Unassembled WGS sequence"/>
</dbReference>
<organism evidence="4 5">
    <name type="scientific">Dinghuibacter silviterrae</name>
    <dbReference type="NCBI Taxonomy" id="1539049"/>
    <lineage>
        <taxon>Bacteria</taxon>
        <taxon>Pseudomonadati</taxon>
        <taxon>Bacteroidota</taxon>
        <taxon>Chitinophagia</taxon>
        <taxon>Chitinophagales</taxon>
        <taxon>Chitinophagaceae</taxon>
        <taxon>Dinghuibacter</taxon>
    </lineage>
</organism>
<keyword evidence="1" id="KW-0812">Transmembrane</keyword>
<keyword evidence="1" id="KW-1133">Transmembrane helix</keyword>
<dbReference type="InterPro" id="IPR012373">
    <property type="entry name" value="Ferrdict_sens_TM"/>
</dbReference>
<evidence type="ECO:0000259" key="2">
    <source>
        <dbReference type="Pfam" id="PF04773"/>
    </source>
</evidence>
<comment type="caution">
    <text evidence="4">The sequence shown here is derived from an EMBL/GenBank/DDBJ whole genome shotgun (WGS) entry which is preliminary data.</text>
</comment>
<reference evidence="4 5" key="1">
    <citation type="submission" date="2019-03" db="EMBL/GenBank/DDBJ databases">
        <title>Genomic Encyclopedia of Type Strains, Phase IV (KMG-IV): sequencing the most valuable type-strain genomes for metagenomic binning, comparative biology and taxonomic classification.</title>
        <authorList>
            <person name="Goeker M."/>
        </authorList>
    </citation>
    <scope>NUCLEOTIDE SEQUENCE [LARGE SCALE GENOMIC DNA]</scope>
    <source>
        <strain evidence="4 5">DSM 100059</strain>
    </source>
</reference>
<dbReference type="GO" id="GO:0016989">
    <property type="term" value="F:sigma factor antagonist activity"/>
    <property type="evidence" value="ECO:0007669"/>
    <property type="project" value="TreeGrafter"/>
</dbReference>
<name>A0A4R8DIC3_9BACT</name>
<feature type="domain" description="Protein FecR C-terminal" evidence="3">
    <location>
        <begin position="191"/>
        <end position="257"/>
    </location>
</feature>
<dbReference type="InterPro" id="IPR006860">
    <property type="entry name" value="FecR"/>
</dbReference>
<accession>A0A4R8DIC3</accession>
<dbReference type="AlphaFoldDB" id="A0A4R8DIC3"/>
<sequence length="261" mass="29429">MNEEEWDNFQPNQVLSPDISDKLWNNIDRNTATPFNFRWIAVAASVVMVVGLSWYFIAKRTSTAAFATKKNNTAQKMMLALSDGSSVELLPNSTISYPENFDSLKREVILNGEATFTVAKDAAKPFSVYSNSVLITVLGTRFTVNASKVVLHEGEVKVNAGKNEYHLTPGDIYIFTSARIFHLEKDKDDGYVFTDYPLEVVFDQLQMIYNARIIYNKEALGNRTFIGKIDKKDSLSHILKSIALLNNFSLQKQGDTFVMNN</sequence>
<gene>
    <name evidence="4" type="ORF">EDB95_4742</name>
</gene>
<dbReference type="Pfam" id="PF16344">
    <property type="entry name" value="FecR_C"/>
    <property type="match status" value="1"/>
</dbReference>
<dbReference type="Gene3D" id="3.55.50.30">
    <property type="match status" value="1"/>
</dbReference>
<keyword evidence="1" id="KW-0472">Membrane</keyword>
<dbReference type="Gene3D" id="2.60.120.1440">
    <property type="match status" value="1"/>
</dbReference>
<feature type="domain" description="FecR protein" evidence="2">
    <location>
        <begin position="73"/>
        <end position="157"/>
    </location>
</feature>
<dbReference type="PANTHER" id="PTHR30273">
    <property type="entry name" value="PERIPLASMIC SIGNAL SENSOR AND SIGMA FACTOR ACTIVATOR FECR-RELATED"/>
    <property type="match status" value="1"/>
</dbReference>
<keyword evidence="5" id="KW-1185">Reference proteome</keyword>
<evidence type="ECO:0000259" key="3">
    <source>
        <dbReference type="Pfam" id="PF16344"/>
    </source>
</evidence>
<evidence type="ECO:0000313" key="4">
    <source>
        <dbReference type="EMBL" id="TDW96906.1"/>
    </source>
</evidence>
<evidence type="ECO:0000256" key="1">
    <source>
        <dbReference type="SAM" id="Phobius"/>
    </source>
</evidence>
<evidence type="ECO:0000313" key="5">
    <source>
        <dbReference type="Proteomes" id="UP000294498"/>
    </source>
</evidence>
<feature type="transmembrane region" description="Helical" evidence="1">
    <location>
        <begin position="37"/>
        <end position="57"/>
    </location>
</feature>
<dbReference type="Pfam" id="PF04773">
    <property type="entry name" value="FecR"/>
    <property type="match status" value="1"/>
</dbReference>
<dbReference type="EMBL" id="SODV01000002">
    <property type="protein sequence ID" value="TDW96906.1"/>
    <property type="molecule type" value="Genomic_DNA"/>
</dbReference>